<evidence type="ECO:0000313" key="2">
    <source>
        <dbReference type="Proteomes" id="UP000314294"/>
    </source>
</evidence>
<protein>
    <submittedName>
        <fullName evidence="1">Uncharacterized protein</fullName>
    </submittedName>
</protein>
<dbReference type="AlphaFoldDB" id="A0A4Z2E623"/>
<name>A0A4Z2E623_9TELE</name>
<proteinExistence type="predicted"/>
<sequence>MAFRSVMISPRMLADHMPAAVLQALKSLTSEKPFNLCPSSLNGNQHNVV</sequence>
<reference evidence="1 2" key="1">
    <citation type="submission" date="2019-03" db="EMBL/GenBank/DDBJ databases">
        <title>First draft genome of Liparis tanakae, snailfish: a comprehensive survey of snailfish specific genes.</title>
        <authorList>
            <person name="Kim W."/>
            <person name="Song I."/>
            <person name="Jeong J.-H."/>
            <person name="Kim D."/>
            <person name="Kim S."/>
            <person name="Ryu S."/>
            <person name="Song J.Y."/>
            <person name="Lee S.K."/>
        </authorList>
    </citation>
    <scope>NUCLEOTIDE SEQUENCE [LARGE SCALE GENOMIC DNA]</scope>
    <source>
        <tissue evidence="1">Muscle</tissue>
    </source>
</reference>
<gene>
    <name evidence="1" type="ORF">EYF80_065690</name>
</gene>
<keyword evidence="2" id="KW-1185">Reference proteome</keyword>
<evidence type="ECO:0000313" key="1">
    <source>
        <dbReference type="EMBL" id="TNN24187.1"/>
    </source>
</evidence>
<accession>A0A4Z2E623</accession>
<dbReference type="EMBL" id="SRLO01016147">
    <property type="protein sequence ID" value="TNN24187.1"/>
    <property type="molecule type" value="Genomic_DNA"/>
</dbReference>
<comment type="caution">
    <text evidence="1">The sequence shown here is derived from an EMBL/GenBank/DDBJ whole genome shotgun (WGS) entry which is preliminary data.</text>
</comment>
<dbReference type="Proteomes" id="UP000314294">
    <property type="component" value="Unassembled WGS sequence"/>
</dbReference>
<organism evidence="1 2">
    <name type="scientific">Liparis tanakae</name>
    <name type="common">Tanaka's snailfish</name>
    <dbReference type="NCBI Taxonomy" id="230148"/>
    <lineage>
        <taxon>Eukaryota</taxon>
        <taxon>Metazoa</taxon>
        <taxon>Chordata</taxon>
        <taxon>Craniata</taxon>
        <taxon>Vertebrata</taxon>
        <taxon>Euteleostomi</taxon>
        <taxon>Actinopterygii</taxon>
        <taxon>Neopterygii</taxon>
        <taxon>Teleostei</taxon>
        <taxon>Neoteleostei</taxon>
        <taxon>Acanthomorphata</taxon>
        <taxon>Eupercaria</taxon>
        <taxon>Perciformes</taxon>
        <taxon>Cottioidei</taxon>
        <taxon>Cottales</taxon>
        <taxon>Liparidae</taxon>
        <taxon>Liparis</taxon>
    </lineage>
</organism>